<evidence type="ECO:0000256" key="5">
    <source>
        <dbReference type="ARBA" id="ARBA00023015"/>
    </source>
</evidence>
<keyword evidence="11" id="KW-1185">Reference proteome</keyword>
<keyword evidence="1" id="KW-0479">Metal-binding</keyword>
<dbReference type="PROSITE" id="PS00028">
    <property type="entry name" value="ZINC_FINGER_C2H2_1"/>
    <property type="match status" value="2"/>
</dbReference>
<evidence type="ECO:0000256" key="7">
    <source>
        <dbReference type="PROSITE-ProRule" id="PRU00042"/>
    </source>
</evidence>
<reference evidence="10 11" key="1">
    <citation type="submission" date="2023-08" db="EMBL/GenBank/DDBJ databases">
        <title>Black Yeasts Isolated from many extreme environments.</title>
        <authorList>
            <person name="Coleine C."/>
            <person name="Stajich J.E."/>
            <person name="Selbmann L."/>
        </authorList>
    </citation>
    <scope>NUCLEOTIDE SEQUENCE [LARGE SCALE GENOMIC DNA]</scope>
    <source>
        <strain evidence="10 11">CCFEE 5910</strain>
    </source>
</reference>
<keyword evidence="4" id="KW-0862">Zinc</keyword>
<evidence type="ECO:0000313" key="11">
    <source>
        <dbReference type="Proteomes" id="UP001309876"/>
    </source>
</evidence>
<dbReference type="SUPFAM" id="SSF57667">
    <property type="entry name" value="beta-beta-alpha zinc fingers"/>
    <property type="match status" value="2"/>
</dbReference>
<evidence type="ECO:0000256" key="3">
    <source>
        <dbReference type="ARBA" id="ARBA00022771"/>
    </source>
</evidence>
<accession>A0AAN7T6Y9</accession>
<dbReference type="Proteomes" id="UP001309876">
    <property type="component" value="Unassembled WGS sequence"/>
</dbReference>
<keyword evidence="5" id="KW-0805">Transcription regulation</keyword>
<name>A0AAN7T6Y9_9EURO</name>
<dbReference type="GO" id="GO:0000981">
    <property type="term" value="F:DNA-binding transcription factor activity, RNA polymerase II-specific"/>
    <property type="evidence" value="ECO:0007669"/>
    <property type="project" value="TreeGrafter"/>
</dbReference>
<keyword evidence="3 7" id="KW-0863">Zinc-finger</keyword>
<feature type="domain" description="C2H2-type" evidence="9">
    <location>
        <begin position="211"/>
        <end position="240"/>
    </location>
</feature>
<dbReference type="Pfam" id="PF00096">
    <property type="entry name" value="zf-C2H2"/>
    <property type="match status" value="3"/>
</dbReference>
<evidence type="ECO:0000256" key="6">
    <source>
        <dbReference type="ARBA" id="ARBA00023163"/>
    </source>
</evidence>
<comment type="caution">
    <text evidence="10">The sequence shown here is derived from an EMBL/GenBank/DDBJ whole genome shotgun (WGS) entry which is preliminary data.</text>
</comment>
<evidence type="ECO:0000313" key="10">
    <source>
        <dbReference type="EMBL" id="KAK5090021.1"/>
    </source>
</evidence>
<dbReference type="GO" id="GO:0000978">
    <property type="term" value="F:RNA polymerase II cis-regulatory region sequence-specific DNA binding"/>
    <property type="evidence" value="ECO:0007669"/>
    <property type="project" value="TreeGrafter"/>
</dbReference>
<evidence type="ECO:0000256" key="4">
    <source>
        <dbReference type="ARBA" id="ARBA00022833"/>
    </source>
</evidence>
<evidence type="ECO:0000256" key="1">
    <source>
        <dbReference type="ARBA" id="ARBA00022723"/>
    </source>
</evidence>
<keyword evidence="10" id="KW-0238">DNA-binding</keyword>
<sequence length="372" mass="41915">MSPSPDQIDMHMQELQRWAAPTSAPYRGGLNIMTTAFPISYHPPQVPLSPASTSAGYDFSVVAASSTLNFSALTHTQMPRSFTEFPDLNTPFYSHSPSTPISCYQDNCDRYEDINSDCSGTPSSLITDYPNGYMDYDESRIQPMWGDGSHVSAQQSDGNEQDTMDKLEVESPAQNQPTEVDALMQALEEPPSSPTDDEVPQFSCTGKIRKHQCPFSDCQKSFSQPTHLKIHLRSHTGEKPYRCPVLGCNAAFSQLGNLRTHERRHRGEKPRRRTRSRSDPTSTSTQKRYQCKLDGCNGKIFSQLGNLKAHMNKFHKDTLARLCTQFTNQNYDDESNLSQEELQLKEYFRSLYKNCNKGIKGRGKGRRVAVLC</sequence>
<dbReference type="PANTHER" id="PTHR19818:SF139">
    <property type="entry name" value="PAIR-RULE PROTEIN ODD-PAIRED"/>
    <property type="match status" value="1"/>
</dbReference>
<dbReference type="GO" id="GO:0045944">
    <property type="term" value="P:positive regulation of transcription by RNA polymerase II"/>
    <property type="evidence" value="ECO:0007669"/>
    <property type="project" value="UniProtKB-ARBA"/>
</dbReference>
<feature type="region of interest" description="Disordered" evidence="8">
    <location>
        <begin position="144"/>
        <end position="165"/>
    </location>
</feature>
<feature type="region of interest" description="Disordered" evidence="8">
    <location>
        <begin position="257"/>
        <end position="287"/>
    </location>
</feature>
<feature type="domain" description="C2H2-type" evidence="9">
    <location>
        <begin position="241"/>
        <end position="270"/>
    </location>
</feature>
<dbReference type="InterPro" id="IPR050329">
    <property type="entry name" value="GLI_C2H2-zinc-finger"/>
</dbReference>
<gene>
    <name evidence="10" type="primary">AZF1</name>
    <name evidence="10" type="ORF">LTR05_000190</name>
</gene>
<evidence type="ECO:0000256" key="8">
    <source>
        <dbReference type="SAM" id="MobiDB-lite"/>
    </source>
</evidence>
<dbReference type="Gene3D" id="3.30.160.60">
    <property type="entry name" value="Classic Zinc Finger"/>
    <property type="match status" value="3"/>
</dbReference>
<dbReference type="EMBL" id="JAVRRJ010000001">
    <property type="protein sequence ID" value="KAK5090021.1"/>
    <property type="molecule type" value="Genomic_DNA"/>
</dbReference>
<dbReference type="AlphaFoldDB" id="A0AAN7T6Y9"/>
<dbReference type="SMART" id="SM00355">
    <property type="entry name" value="ZnF_C2H2"/>
    <property type="match status" value="3"/>
</dbReference>
<keyword evidence="2" id="KW-0677">Repeat</keyword>
<protein>
    <submittedName>
        <fullName evidence="10">DNA-binding transcription factor</fullName>
    </submittedName>
</protein>
<dbReference type="GO" id="GO:0008270">
    <property type="term" value="F:zinc ion binding"/>
    <property type="evidence" value="ECO:0007669"/>
    <property type="project" value="UniProtKB-KW"/>
</dbReference>
<dbReference type="InterPro" id="IPR013087">
    <property type="entry name" value="Znf_C2H2_type"/>
</dbReference>
<dbReference type="InterPro" id="IPR036236">
    <property type="entry name" value="Znf_C2H2_sf"/>
</dbReference>
<feature type="compositionally biased region" description="Basic residues" evidence="8">
    <location>
        <begin position="261"/>
        <end position="275"/>
    </location>
</feature>
<dbReference type="FunFam" id="3.30.160.60:FF:000032">
    <property type="entry name" value="Krueppel-like factor 4"/>
    <property type="match status" value="1"/>
</dbReference>
<evidence type="ECO:0000259" key="9">
    <source>
        <dbReference type="PROSITE" id="PS50157"/>
    </source>
</evidence>
<keyword evidence="6" id="KW-0804">Transcription</keyword>
<dbReference type="GO" id="GO:0005634">
    <property type="term" value="C:nucleus"/>
    <property type="evidence" value="ECO:0007669"/>
    <property type="project" value="TreeGrafter"/>
</dbReference>
<evidence type="ECO:0000256" key="2">
    <source>
        <dbReference type="ARBA" id="ARBA00022737"/>
    </source>
</evidence>
<dbReference type="PANTHER" id="PTHR19818">
    <property type="entry name" value="ZINC FINGER PROTEIN ZIC AND GLI"/>
    <property type="match status" value="1"/>
</dbReference>
<dbReference type="PROSITE" id="PS50157">
    <property type="entry name" value="ZINC_FINGER_C2H2_2"/>
    <property type="match status" value="2"/>
</dbReference>
<organism evidence="10 11">
    <name type="scientific">Lithohypha guttulata</name>
    <dbReference type="NCBI Taxonomy" id="1690604"/>
    <lineage>
        <taxon>Eukaryota</taxon>
        <taxon>Fungi</taxon>
        <taxon>Dikarya</taxon>
        <taxon>Ascomycota</taxon>
        <taxon>Pezizomycotina</taxon>
        <taxon>Eurotiomycetes</taxon>
        <taxon>Chaetothyriomycetidae</taxon>
        <taxon>Chaetothyriales</taxon>
        <taxon>Trichomeriaceae</taxon>
        <taxon>Lithohypha</taxon>
    </lineage>
</organism>
<proteinExistence type="predicted"/>